<proteinExistence type="predicted"/>
<dbReference type="InterPro" id="IPR036388">
    <property type="entry name" value="WH-like_DNA-bd_sf"/>
</dbReference>
<evidence type="ECO:0000259" key="4">
    <source>
        <dbReference type="PROSITE" id="PS50043"/>
    </source>
</evidence>
<evidence type="ECO:0000313" key="5">
    <source>
        <dbReference type="EMBL" id="GAC67527.1"/>
    </source>
</evidence>
<dbReference type="PRINTS" id="PR00038">
    <property type="entry name" value="HTHLUXR"/>
</dbReference>
<protein>
    <submittedName>
        <fullName evidence="5">Putative LuxR family transcriptional regulator</fullName>
    </submittedName>
</protein>
<dbReference type="eggNOG" id="COG2909">
    <property type="taxonomic scope" value="Bacteria"/>
</dbReference>
<dbReference type="SUPFAM" id="SSF46894">
    <property type="entry name" value="C-terminal effector domain of the bipartite response regulators"/>
    <property type="match status" value="1"/>
</dbReference>
<dbReference type="EMBL" id="BANX01000008">
    <property type="protein sequence ID" value="GAC67527.1"/>
    <property type="molecule type" value="Genomic_DNA"/>
</dbReference>
<dbReference type="InterPro" id="IPR027417">
    <property type="entry name" value="P-loop_NTPase"/>
</dbReference>
<dbReference type="Gene3D" id="3.40.50.300">
    <property type="entry name" value="P-loop containing nucleotide triphosphate hydrolases"/>
    <property type="match status" value="1"/>
</dbReference>
<organism evidence="5 6">
    <name type="scientific">Gordonia soli NBRC 108243</name>
    <dbReference type="NCBI Taxonomy" id="1223545"/>
    <lineage>
        <taxon>Bacteria</taxon>
        <taxon>Bacillati</taxon>
        <taxon>Actinomycetota</taxon>
        <taxon>Actinomycetes</taxon>
        <taxon>Mycobacteriales</taxon>
        <taxon>Gordoniaceae</taxon>
        <taxon>Gordonia</taxon>
    </lineage>
</organism>
<dbReference type="AlphaFoldDB" id="M0QJB9"/>
<keyword evidence="6" id="KW-1185">Reference proteome</keyword>
<dbReference type="PROSITE" id="PS00675">
    <property type="entry name" value="SIGMA54_INTERACT_1"/>
    <property type="match status" value="1"/>
</dbReference>
<dbReference type="PROSITE" id="PS00622">
    <property type="entry name" value="HTH_LUXR_1"/>
    <property type="match status" value="1"/>
</dbReference>
<dbReference type="Pfam" id="PF00196">
    <property type="entry name" value="GerE"/>
    <property type="match status" value="1"/>
</dbReference>
<dbReference type="PANTHER" id="PTHR44688:SF25">
    <property type="entry name" value="HTH LUXR-TYPE DOMAIN-CONTAINING PROTEIN"/>
    <property type="match status" value="1"/>
</dbReference>
<dbReference type="SUPFAM" id="SSF52540">
    <property type="entry name" value="P-loop containing nucleoside triphosphate hydrolases"/>
    <property type="match status" value="1"/>
</dbReference>
<dbReference type="CDD" id="cd06170">
    <property type="entry name" value="LuxR_C_like"/>
    <property type="match status" value="1"/>
</dbReference>
<dbReference type="RefSeq" id="WP_007618804.1">
    <property type="nucleotide sequence ID" value="NZ_BANX01000008.1"/>
</dbReference>
<dbReference type="GO" id="GO:0003677">
    <property type="term" value="F:DNA binding"/>
    <property type="evidence" value="ECO:0007669"/>
    <property type="project" value="UniProtKB-KW"/>
</dbReference>
<dbReference type="PANTHER" id="PTHR44688">
    <property type="entry name" value="DNA-BINDING TRANSCRIPTIONAL ACTIVATOR DEVR_DOSR"/>
    <property type="match status" value="1"/>
</dbReference>
<keyword evidence="3" id="KW-0804">Transcription</keyword>
<dbReference type="PROSITE" id="PS50043">
    <property type="entry name" value="HTH_LUXR_2"/>
    <property type="match status" value="1"/>
</dbReference>
<keyword evidence="2" id="KW-0238">DNA-binding</keyword>
<keyword evidence="1" id="KW-0805">Transcription regulation</keyword>
<evidence type="ECO:0000256" key="3">
    <source>
        <dbReference type="ARBA" id="ARBA00023163"/>
    </source>
</evidence>
<evidence type="ECO:0000313" key="6">
    <source>
        <dbReference type="Proteomes" id="UP000011666"/>
    </source>
</evidence>
<dbReference type="GO" id="GO:0006355">
    <property type="term" value="P:regulation of DNA-templated transcription"/>
    <property type="evidence" value="ECO:0007669"/>
    <property type="project" value="InterPro"/>
</dbReference>
<feature type="domain" description="HTH luxR-type" evidence="4">
    <location>
        <begin position="801"/>
        <end position="866"/>
    </location>
</feature>
<dbReference type="SMART" id="SM00421">
    <property type="entry name" value="HTH_LUXR"/>
    <property type="match status" value="1"/>
</dbReference>
<comment type="caution">
    <text evidence="5">The sequence shown here is derived from an EMBL/GenBank/DDBJ whole genome shotgun (WGS) entry which is preliminary data.</text>
</comment>
<dbReference type="Gene3D" id="1.10.10.10">
    <property type="entry name" value="Winged helix-like DNA-binding domain superfamily/Winged helix DNA-binding domain"/>
    <property type="match status" value="1"/>
</dbReference>
<evidence type="ECO:0000256" key="2">
    <source>
        <dbReference type="ARBA" id="ARBA00023125"/>
    </source>
</evidence>
<evidence type="ECO:0000256" key="1">
    <source>
        <dbReference type="ARBA" id="ARBA00023015"/>
    </source>
</evidence>
<dbReference type="STRING" id="1223545.GS4_08_01120"/>
<dbReference type="InterPro" id="IPR000792">
    <property type="entry name" value="Tscrpt_reg_LuxR_C"/>
</dbReference>
<dbReference type="Proteomes" id="UP000011666">
    <property type="component" value="Unassembled WGS sequence"/>
</dbReference>
<dbReference type="InterPro" id="IPR041664">
    <property type="entry name" value="AAA_16"/>
</dbReference>
<dbReference type="OrthoDB" id="3197423at2"/>
<reference evidence="5 6" key="1">
    <citation type="submission" date="2013-01" db="EMBL/GenBank/DDBJ databases">
        <title>Whole genome shotgun sequence of Gordonia soli NBRC 108243.</title>
        <authorList>
            <person name="Isaki-Nakamura S."/>
            <person name="Hosoyama A."/>
            <person name="Tsuchikane K."/>
            <person name="Ando Y."/>
            <person name="Baba S."/>
            <person name="Ohji S."/>
            <person name="Hamada M."/>
            <person name="Tamura T."/>
            <person name="Yamazoe A."/>
            <person name="Yamazaki S."/>
            <person name="Fujita N."/>
        </authorList>
    </citation>
    <scope>NUCLEOTIDE SEQUENCE [LARGE SCALE GENOMIC DNA]</scope>
    <source>
        <strain evidence="5 6">NBRC 108243</strain>
    </source>
</reference>
<name>M0QJB9_9ACTN</name>
<dbReference type="Pfam" id="PF13191">
    <property type="entry name" value="AAA_16"/>
    <property type="match status" value="1"/>
</dbReference>
<gene>
    <name evidence="5" type="ORF">GS4_08_01120</name>
</gene>
<accession>M0QJB9</accession>
<dbReference type="InterPro" id="IPR016032">
    <property type="entry name" value="Sig_transdc_resp-reg_C-effctor"/>
</dbReference>
<sequence>MSGSWPLVEREKEFGVIAAALRGETAGCGVVLTGDSGVGKTTLARHVTADLDSGVRWVAGTESARSIPLGVFAHLVGPATTSDPVTYLAAARESLLADGHVIIGVDDAHLLDELSATLLHQLAIDRAVHIVATVRSGESVPDAVTSLWKDNHLIRITLSPFSKPQSVDLIESVLGGQLEGLSADLMWDASGGNALFLRHLVEGAREAGTLRQVNGVWQLRGRTAITSELASLLESRVDQLDGPVLEVLKYLTLCEPLDIEVLGELVGDEAVEEAEIAGLVRIVRDGRTLNVRYNHPLFGEVIRRRLGIASSRRLRGRLVTALRSRTQDSPAQRIRLADLALESDVAVDRGLMAAAARDALMLANIPMGERFARAAVDEGGGLDAADLLARALMWQGQAAEADAVLAGFTPDLLDGPSLVRWGLQRIGNLFWALGESERADAVLEQVQGAVTDPDLELIVAGIASACALFENRLDEAIAVSDRVLTASAPLPWAVVWAVFGGSLSRALAGRGDEVAALAERAQVAAAITDGLLRFPTALGEILALTLTGCLDAAAEHAERYVKFSSAGQYLAWAMAGILISAVDLARGDLLSVSRRMEQTLATLDSDQVAASWNYPAHIYLVQAHAALGRPDAAADALTKARARYGRQVAVFGPMLEIAVSWQQASAGMVTAAVESAHGAAAAARSSGQFAVEAEALHTAARFGDGSVAGRLHELAGELDGPIVAAYARHARAVADHDADELDACAAEFEALGVRLSAADAAAAAGSVHDAAGVRSATVASAAVANRLAAECGGLRTPALVEAAQPLPLTSREREIATLVAAGLSNKEIARRLTVSVRTVEGHIYRACTKLDVTDRAEIAALLLKDG</sequence>
<dbReference type="InterPro" id="IPR025662">
    <property type="entry name" value="Sigma_54_int_dom_ATP-bd_1"/>
</dbReference>